<feature type="domain" description="TAP-C" evidence="10">
    <location>
        <begin position="587"/>
        <end position="639"/>
    </location>
</feature>
<gene>
    <name evidence="11" type="ORF">CLIB1423_01S08592</name>
</gene>
<dbReference type="Pfam" id="PF24048">
    <property type="entry name" value="LRR_NXF1-5"/>
    <property type="match status" value="1"/>
</dbReference>
<dbReference type="SUPFAM" id="SSF54427">
    <property type="entry name" value="NTF2-like"/>
    <property type="match status" value="1"/>
</dbReference>
<feature type="region of interest" description="Disordered" evidence="8">
    <location>
        <begin position="471"/>
        <end position="490"/>
    </location>
</feature>
<dbReference type="InterPro" id="IPR018222">
    <property type="entry name" value="Nuclear_transport_factor_2_euk"/>
</dbReference>
<feature type="compositionally biased region" description="Low complexity" evidence="8">
    <location>
        <begin position="471"/>
        <end position="480"/>
    </location>
</feature>
<evidence type="ECO:0000256" key="1">
    <source>
        <dbReference type="ARBA" id="ARBA00004123"/>
    </source>
</evidence>
<dbReference type="Pfam" id="PF22602">
    <property type="entry name" value="NXF_NTF2"/>
    <property type="match status" value="1"/>
</dbReference>
<keyword evidence="4" id="KW-0433">Leucine-rich repeat</keyword>
<keyword evidence="5" id="KW-0677">Repeat</keyword>
<evidence type="ECO:0000256" key="6">
    <source>
        <dbReference type="ARBA" id="ARBA00022816"/>
    </source>
</evidence>
<keyword evidence="6" id="KW-0509">mRNA transport</keyword>
<evidence type="ECO:0000259" key="9">
    <source>
        <dbReference type="PROSITE" id="PS50177"/>
    </source>
</evidence>
<evidence type="ECO:0000256" key="8">
    <source>
        <dbReference type="SAM" id="MobiDB-lite"/>
    </source>
</evidence>
<evidence type="ECO:0000313" key="11">
    <source>
        <dbReference type="EMBL" id="CAH2350371.1"/>
    </source>
</evidence>
<dbReference type="GO" id="GO:0005634">
    <property type="term" value="C:nucleus"/>
    <property type="evidence" value="ECO:0007669"/>
    <property type="project" value="UniProtKB-SubCell"/>
</dbReference>
<comment type="similarity">
    <text evidence="2">Belongs to the NXF family.</text>
</comment>
<accession>A0A9P0QKU7</accession>
<proteinExistence type="inferred from homology"/>
<dbReference type="InterPro" id="IPR002075">
    <property type="entry name" value="NTF2_dom"/>
</dbReference>
<dbReference type="SUPFAM" id="SSF46934">
    <property type="entry name" value="UBA-like"/>
    <property type="match status" value="1"/>
</dbReference>
<dbReference type="Gene3D" id="3.80.10.10">
    <property type="entry name" value="Ribonuclease Inhibitor"/>
    <property type="match status" value="1"/>
</dbReference>
<dbReference type="Gene3D" id="3.10.450.50">
    <property type="match status" value="1"/>
</dbReference>
<dbReference type="PROSITE" id="PS50177">
    <property type="entry name" value="NTF2_DOMAIN"/>
    <property type="match status" value="1"/>
</dbReference>
<comment type="subcellular location">
    <subcellularLocation>
        <location evidence="1">Nucleus</location>
    </subcellularLocation>
</comment>
<dbReference type="InterPro" id="IPR030217">
    <property type="entry name" value="NXF_fam"/>
</dbReference>
<evidence type="ECO:0000256" key="3">
    <source>
        <dbReference type="ARBA" id="ARBA00022448"/>
    </source>
</evidence>
<dbReference type="InterPro" id="IPR057125">
    <property type="entry name" value="NXF1/2/3/5-like_LRR"/>
</dbReference>
<dbReference type="CDD" id="cd14342">
    <property type="entry name" value="UBA_TAP-C"/>
    <property type="match status" value="1"/>
</dbReference>
<evidence type="ECO:0000256" key="7">
    <source>
        <dbReference type="ARBA" id="ARBA00023242"/>
    </source>
</evidence>
<evidence type="ECO:0000256" key="5">
    <source>
        <dbReference type="ARBA" id="ARBA00022737"/>
    </source>
</evidence>
<dbReference type="PROSITE" id="PS51281">
    <property type="entry name" value="TAP_C"/>
    <property type="match status" value="1"/>
</dbReference>
<dbReference type="GO" id="GO:0016973">
    <property type="term" value="P:poly(A)+ mRNA export from nucleus"/>
    <property type="evidence" value="ECO:0007669"/>
    <property type="project" value="TreeGrafter"/>
</dbReference>
<keyword evidence="12" id="KW-1185">Reference proteome</keyword>
<dbReference type="PANTHER" id="PTHR10662">
    <property type="entry name" value="NUCLEAR RNA EXPORT FACTOR"/>
    <property type="match status" value="1"/>
</dbReference>
<dbReference type="SUPFAM" id="SSF52058">
    <property type="entry name" value="L domain-like"/>
    <property type="match status" value="1"/>
</dbReference>
<organism evidence="11 12">
    <name type="scientific">[Candida] railenensis</name>
    <dbReference type="NCBI Taxonomy" id="45579"/>
    <lineage>
        <taxon>Eukaryota</taxon>
        <taxon>Fungi</taxon>
        <taxon>Dikarya</taxon>
        <taxon>Ascomycota</taxon>
        <taxon>Saccharomycotina</taxon>
        <taxon>Pichiomycetes</taxon>
        <taxon>Debaryomycetaceae</taxon>
        <taxon>Kurtzmaniella</taxon>
    </lineage>
</organism>
<dbReference type="AlphaFoldDB" id="A0A9P0QKU7"/>
<dbReference type="Pfam" id="PF03943">
    <property type="entry name" value="TAP_C"/>
    <property type="match status" value="1"/>
</dbReference>
<feature type="compositionally biased region" description="Low complexity" evidence="8">
    <location>
        <begin position="11"/>
        <end position="29"/>
    </location>
</feature>
<keyword evidence="3" id="KW-0813">Transport</keyword>
<dbReference type="PANTHER" id="PTHR10662:SF22">
    <property type="entry name" value="NUCLEAR RNA EXPORT FACTOR 1"/>
    <property type="match status" value="1"/>
</dbReference>
<protein>
    <submittedName>
        <fullName evidence="11">mRNA export factor Mex67p</fullName>
    </submittedName>
</protein>
<dbReference type="InterPro" id="IPR005637">
    <property type="entry name" value="TAP_C_dom"/>
</dbReference>
<evidence type="ECO:0000313" key="12">
    <source>
        <dbReference type="Proteomes" id="UP000837801"/>
    </source>
</evidence>
<dbReference type="InterPro" id="IPR032675">
    <property type="entry name" value="LRR_dom_sf"/>
</dbReference>
<feature type="domain" description="NTF2" evidence="9">
    <location>
        <begin position="319"/>
        <end position="525"/>
    </location>
</feature>
<dbReference type="SMART" id="SM00804">
    <property type="entry name" value="TAP_C"/>
    <property type="match status" value="1"/>
</dbReference>
<feature type="compositionally biased region" description="Polar residues" evidence="8">
    <location>
        <begin position="481"/>
        <end position="490"/>
    </location>
</feature>
<keyword evidence="7" id="KW-0539">Nucleus</keyword>
<dbReference type="GO" id="GO:0003723">
    <property type="term" value="F:RNA binding"/>
    <property type="evidence" value="ECO:0007669"/>
    <property type="project" value="TreeGrafter"/>
</dbReference>
<sequence length="639" mass="71120">MSYRGRGRGGFQNNNNNRNNFNNNNNNNGVQSEIDQFNMANAIPVEILGWNGASMDDCVKFISRKCRITVSNAQVDPVSGVLKGYVRSMKEADELCTWSGVKFAGQSLKISKAISQNSLSNLGSISTPANGGGSTIETITNFLKSRYDPNSKLLNISSVQHDPLLVQQGFFASISTTSKFFPALMKIAADLKLDVESVDLSSNNLTDLTSVSSLAQTFPYLKNLALSQNNFNRIKSFEVWKHKLNYLRELVLINNPIITNLKSAQDLQIVTLEMMRNFPRLIVFNGEVVRDEAKLMAHLTFPFTPMQAMFFQDEMIQQVSTNFVTNFYSLWDGNRQDLMVLYQQESQFSMSVDSSHPHVIEVSTTSTNSNNRAYGGGNTSTDSPFGYYLNQSRNLTRVSNTKSRMSKLAQGQQDIFKQFQQLPRTRHNLLTQPELFSMESHSFPQLNGILITLHGSFEEIDAPVEIATVPSNNPSYNSNNRRFGNSTYKNNNKKFPLGKKSFDRTFVIISGQDGSMIVASDILMVRLFADGDAWNTTIGTGSPAGGGATATNVNVSSLNTPQGTSNVLAQPAGTAELPLDVKAKLNENQQQILVRILLETKLNLQYGIMLCEQSQWDYQQCINNFKVSVNSLPREAYVL</sequence>
<dbReference type="OrthoDB" id="25872at2759"/>
<dbReference type="InterPro" id="IPR032710">
    <property type="entry name" value="NTF2-like_dom_sf"/>
</dbReference>
<reference evidence="11" key="1">
    <citation type="submission" date="2022-03" db="EMBL/GenBank/DDBJ databases">
        <authorList>
            <person name="Legras J.-L."/>
            <person name="Devillers H."/>
            <person name="Grondin C."/>
        </authorList>
    </citation>
    <scope>NUCLEOTIDE SEQUENCE</scope>
    <source>
        <strain evidence="11">CLIB 1423</strain>
    </source>
</reference>
<name>A0A9P0QKU7_9ASCO</name>
<dbReference type="InterPro" id="IPR009060">
    <property type="entry name" value="UBA-like_sf"/>
</dbReference>
<dbReference type="Pfam" id="PF18444">
    <property type="entry name" value="RRM_9"/>
    <property type="match status" value="1"/>
</dbReference>
<evidence type="ECO:0000259" key="10">
    <source>
        <dbReference type="PROSITE" id="PS51281"/>
    </source>
</evidence>
<feature type="region of interest" description="Disordered" evidence="8">
    <location>
        <begin position="1"/>
        <end position="30"/>
    </location>
</feature>
<dbReference type="EMBL" id="CAKXYY010000001">
    <property type="protein sequence ID" value="CAH2350371.1"/>
    <property type="molecule type" value="Genomic_DNA"/>
</dbReference>
<evidence type="ECO:0000256" key="2">
    <source>
        <dbReference type="ARBA" id="ARBA00009285"/>
    </source>
</evidence>
<evidence type="ECO:0000256" key="4">
    <source>
        <dbReference type="ARBA" id="ARBA00022614"/>
    </source>
</evidence>
<dbReference type="InterPro" id="IPR040736">
    <property type="entry name" value="Mex67_RRM"/>
</dbReference>
<dbReference type="Gene3D" id="1.10.8.10">
    <property type="entry name" value="DNA helicase RuvA subunit, C-terminal domain"/>
    <property type="match status" value="1"/>
</dbReference>
<dbReference type="Proteomes" id="UP000837801">
    <property type="component" value="Unassembled WGS sequence"/>
</dbReference>
<comment type="caution">
    <text evidence="11">The sequence shown here is derived from an EMBL/GenBank/DDBJ whole genome shotgun (WGS) entry which is preliminary data.</text>
</comment>